<protein>
    <recommendedName>
        <fullName evidence="3">Negative transcriptional regulator</fullName>
    </recommendedName>
</protein>
<dbReference type="RefSeq" id="WP_188642457.1">
    <property type="nucleotide sequence ID" value="NZ_BMID01000001.1"/>
</dbReference>
<dbReference type="EMBL" id="BMID01000001">
    <property type="protein sequence ID" value="GGA08832.1"/>
    <property type="molecule type" value="Genomic_DNA"/>
</dbReference>
<reference evidence="2" key="1">
    <citation type="journal article" date="2019" name="Int. J. Syst. Evol. Microbiol.">
        <title>The Global Catalogue of Microorganisms (GCM) 10K type strain sequencing project: providing services to taxonomists for standard genome sequencing and annotation.</title>
        <authorList>
            <consortium name="The Broad Institute Genomics Platform"/>
            <consortium name="The Broad Institute Genome Sequencing Center for Infectious Disease"/>
            <person name="Wu L."/>
            <person name="Ma J."/>
        </authorList>
    </citation>
    <scope>NUCLEOTIDE SEQUENCE [LARGE SCALE GENOMIC DNA]</scope>
    <source>
        <strain evidence="2">CGMCC 1.15297</strain>
    </source>
</reference>
<accession>A0ABQ1FG32</accession>
<dbReference type="PANTHER" id="PTHR35802:SF1">
    <property type="entry name" value="PROTEASE SYNTHASE AND SPORULATION PROTEIN PAI 2"/>
    <property type="match status" value="1"/>
</dbReference>
<sequence>MHPNPAYRHADRALREDIVEQVGFGTVFASTPDGPRVAHVPIVSTRDGAIQFHMAKANGLARHLDGATALAVVNGPDTYVSARWYDEPNSHVPTWDYLAVEMEGPVRQMAEEGLRAHLEDLTGRHEARIADGEPWRMAEADPAHIDKLVRGITGFEMEVKAWRETIKLHQGKPERVRARIADRLDEQGAGAIAHLMRTLAS</sequence>
<dbReference type="InterPro" id="IPR007396">
    <property type="entry name" value="TR_PAI2-type"/>
</dbReference>
<proteinExistence type="predicted"/>
<dbReference type="PANTHER" id="PTHR35802">
    <property type="entry name" value="PROTEASE SYNTHASE AND SPORULATION PROTEIN PAI 2"/>
    <property type="match status" value="1"/>
</dbReference>
<evidence type="ECO:0000313" key="1">
    <source>
        <dbReference type="EMBL" id="GGA08832.1"/>
    </source>
</evidence>
<organism evidence="1 2">
    <name type="scientific">Blastomonas marina</name>
    <dbReference type="NCBI Taxonomy" id="1867408"/>
    <lineage>
        <taxon>Bacteria</taxon>
        <taxon>Pseudomonadati</taxon>
        <taxon>Pseudomonadota</taxon>
        <taxon>Alphaproteobacteria</taxon>
        <taxon>Sphingomonadales</taxon>
        <taxon>Sphingomonadaceae</taxon>
        <taxon>Blastomonas</taxon>
    </lineage>
</organism>
<keyword evidence="2" id="KW-1185">Reference proteome</keyword>
<gene>
    <name evidence="1" type="ORF">GCM10010923_18860</name>
</gene>
<dbReference type="PIRSF" id="PIRSF010372">
    <property type="entry name" value="PaiB"/>
    <property type="match status" value="1"/>
</dbReference>
<comment type="caution">
    <text evidence="1">The sequence shown here is derived from an EMBL/GenBank/DDBJ whole genome shotgun (WGS) entry which is preliminary data.</text>
</comment>
<dbReference type="Pfam" id="PF04299">
    <property type="entry name" value="FMN_bind_2"/>
    <property type="match status" value="1"/>
</dbReference>
<name>A0ABQ1FG32_9SPHN</name>
<dbReference type="Proteomes" id="UP000603317">
    <property type="component" value="Unassembled WGS sequence"/>
</dbReference>
<dbReference type="Gene3D" id="2.30.110.10">
    <property type="entry name" value="Electron Transport, Fmn-binding Protein, Chain A"/>
    <property type="match status" value="1"/>
</dbReference>
<dbReference type="InterPro" id="IPR012349">
    <property type="entry name" value="Split_barrel_FMN-bd"/>
</dbReference>
<evidence type="ECO:0000313" key="2">
    <source>
        <dbReference type="Proteomes" id="UP000603317"/>
    </source>
</evidence>
<dbReference type="SUPFAM" id="SSF50475">
    <property type="entry name" value="FMN-binding split barrel"/>
    <property type="match status" value="1"/>
</dbReference>
<evidence type="ECO:0008006" key="3">
    <source>
        <dbReference type="Google" id="ProtNLM"/>
    </source>
</evidence>